<evidence type="ECO:0000259" key="3">
    <source>
        <dbReference type="SMART" id="SM00672"/>
    </source>
</evidence>
<dbReference type="Pfam" id="PF05686">
    <property type="entry name" value="Glyco_transf_90"/>
    <property type="match status" value="1"/>
</dbReference>
<dbReference type="PANTHER" id="PTHR12203">
    <property type="entry name" value="KDEL LYS-ASP-GLU-LEU CONTAINING - RELATED"/>
    <property type="match status" value="1"/>
</dbReference>
<evidence type="ECO:0000313" key="5">
    <source>
        <dbReference type="Proteomes" id="UP000053617"/>
    </source>
</evidence>
<dbReference type="VEuPathDB" id="FungiDB:Z518_10902"/>
<dbReference type="SMART" id="SM00672">
    <property type="entry name" value="CAP10"/>
    <property type="match status" value="1"/>
</dbReference>
<dbReference type="PANTHER" id="PTHR12203:SF35">
    <property type="entry name" value="PROTEIN O-GLUCOSYLTRANSFERASE 1"/>
    <property type="match status" value="1"/>
</dbReference>
<dbReference type="AlphaFoldDB" id="A0A0D2ITC4"/>
<organism evidence="4 5">
    <name type="scientific">Rhinocladiella mackenziei CBS 650.93</name>
    <dbReference type="NCBI Taxonomy" id="1442369"/>
    <lineage>
        <taxon>Eukaryota</taxon>
        <taxon>Fungi</taxon>
        <taxon>Dikarya</taxon>
        <taxon>Ascomycota</taxon>
        <taxon>Pezizomycotina</taxon>
        <taxon>Eurotiomycetes</taxon>
        <taxon>Chaetothyriomycetidae</taxon>
        <taxon>Chaetothyriales</taxon>
        <taxon>Herpotrichiellaceae</taxon>
        <taxon>Rhinocladiella</taxon>
    </lineage>
</organism>
<evidence type="ECO:0000313" key="4">
    <source>
        <dbReference type="EMBL" id="KIW99974.1"/>
    </source>
</evidence>
<evidence type="ECO:0000256" key="1">
    <source>
        <dbReference type="ARBA" id="ARBA00010118"/>
    </source>
</evidence>
<dbReference type="InterPro" id="IPR051091">
    <property type="entry name" value="O-Glucosyltr/Glycosyltrsf_90"/>
</dbReference>
<feature type="domain" description="Glycosyl transferase CAP10" evidence="3">
    <location>
        <begin position="575"/>
        <end position="871"/>
    </location>
</feature>
<name>A0A0D2ITC4_9EURO</name>
<protein>
    <recommendedName>
        <fullName evidence="3">Glycosyl transferase CAP10 domain-containing protein</fullName>
    </recommendedName>
</protein>
<dbReference type="GO" id="GO:0016740">
    <property type="term" value="F:transferase activity"/>
    <property type="evidence" value="ECO:0007669"/>
    <property type="project" value="UniProtKB-KW"/>
</dbReference>
<dbReference type="GeneID" id="25298973"/>
<evidence type="ECO:0000256" key="2">
    <source>
        <dbReference type="ARBA" id="ARBA00022679"/>
    </source>
</evidence>
<keyword evidence="2" id="KW-0808">Transferase</keyword>
<dbReference type="HOGENOM" id="CLU_005027_2_0_1"/>
<dbReference type="OrthoDB" id="202415at2759"/>
<keyword evidence="5" id="KW-1185">Reference proteome</keyword>
<dbReference type="InterPro" id="IPR006598">
    <property type="entry name" value="CAP10"/>
</dbReference>
<reference evidence="4 5" key="1">
    <citation type="submission" date="2015-01" db="EMBL/GenBank/DDBJ databases">
        <title>The Genome Sequence of Rhinocladiella mackenzie CBS 650.93.</title>
        <authorList>
            <consortium name="The Broad Institute Genomics Platform"/>
            <person name="Cuomo C."/>
            <person name="de Hoog S."/>
            <person name="Gorbushina A."/>
            <person name="Stielow B."/>
            <person name="Teixiera M."/>
            <person name="Abouelleil A."/>
            <person name="Chapman S.B."/>
            <person name="Priest M."/>
            <person name="Young S.K."/>
            <person name="Wortman J."/>
            <person name="Nusbaum C."/>
            <person name="Birren B."/>
        </authorList>
    </citation>
    <scope>NUCLEOTIDE SEQUENCE [LARGE SCALE GENOMIC DNA]</scope>
    <source>
        <strain evidence="4 5">CBS 650.93</strain>
    </source>
</reference>
<dbReference type="Proteomes" id="UP000053617">
    <property type="component" value="Unassembled WGS sequence"/>
</dbReference>
<proteinExistence type="inferred from homology"/>
<dbReference type="EMBL" id="KN847484">
    <property type="protein sequence ID" value="KIW99974.1"/>
    <property type="molecule type" value="Genomic_DNA"/>
</dbReference>
<accession>A0A0D2ITC4</accession>
<gene>
    <name evidence="4" type="ORF">Z518_10902</name>
</gene>
<sequence>MDSSKPVFLALVGILSALWRQYQIRTFPTTFQQDAWTGWLSWTLLYFGFRVYTSNRQALVEASESTSKAHDGFWSEHLKVFALTVAGVVALIVQSQGVSPFVAPLVTLATLSLNAIAPPDQDATYFLGVAELKNEQTAQNTALVDQTCSRLHIRLWLPINLILFLTLAGSVSYESALISVAVTNSILFLLARTAIFTLLPRMSRINDLPRSKIDIPVDWNLLSKLSRLSVFSYTCLLGFSIPDLVAPSPIVLLNAFAQAAWWFAVLILSAARHPATATNIETVATSLDLQISSDQQLSVFLASISAIGALWHTVTSITLNHKYRNWLYLLILVPLFSKVNLGGFQQEKSSPEEGSTGLHPIESIAQQARTEFLILQDKQSKNLDQATKEYARRYGRLPPPNFDKWFELAMQHEFPLVDEFDAVMKSLEPFWGVPPLTLQTLSQNAIARIPDDLAKYEIQNHKVTVTRGDGATWVRESMAGLLPKEWAALLPNMTIGINVNDEPKVSVPRDMLDEAMGLTRSHGSHQRLAQDADRQVPWRSPRFLDIGQQDAWESMIVSCPADSPARNQFCPSNPTAESLFFIRNHTQSMDVCEHCELQNLEGFLFSPETLRLTHSLVPIWSQAKISSFNDIIFPSSYYKLRRADYVERDDPDWKRKDNKLYWVGASTGGHQTETNWKQMQRQRLALLTHNKSTEPIQLLREEESGIWKPYKSTMSEISSLFSTRVVELAPQCDKAACEAQKAAFEIGEKPFRDPAAAAYAHKFLLDVDGNGFSGRFYKLLHSKSVVLKQTLFTEWHDDRLLPWVHYIPVSTSFEELPELMRFLATTEKGEEIASRIARESREWAAKALRDIDLSLVWLRMLLEYGRLTDPSRDFS</sequence>
<dbReference type="RefSeq" id="XP_013267187.1">
    <property type="nucleotide sequence ID" value="XM_013411733.1"/>
</dbReference>
<comment type="similarity">
    <text evidence="1">Belongs to the glycosyltransferase 90 family.</text>
</comment>